<feature type="chain" id="PRO_5031560881" evidence="2">
    <location>
        <begin position="36"/>
        <end position="374"/>
    </location>
</feature>
<sequence>MPYNDNRAGKSGGRGLVACAVAGVSLVGLSSLAQAQQTLNIVSWGGAYSMSQQKAYHEPWMAQTGDEIVNIDRSGNALAGLRAQSQAGNVTWDLVDMLPADAMIACAEGLIEPLDHDELLADAPDGTPPSEDFVDGALGECFVASIVYSNIVAYNSEMFPDDAQPGTIHDVFDLENYPGKRALIRKPINNLEWALVADGVAPEDVYDVLETEEGIQRAFAKLDTIKDHVIWWEEGAQPPQLLADREVAFASAYNGRIFNAMVTEDQPFEIIWDAQVFELDGWVVPTGKLDKVRDYLYFATDTQRLADQAQYISYGPARVSSSPMVSTHAETGIEMEEHMPTYEPNFATAIPKDDEFWADYNDELTQRFDAWLAQ</sequence>
<dbReference type="PANTHER" id="PTHR30222">
    <property type="entry name" value="SPERMIDINE/PUTRESCINE-BINDING PERIPLASMIC PROTEIN"/>
    <property type="match status" value="1"/>
</dbReference>
<evidence type="ECO:0000256" key="1">
    <source>
        <dbReference type="ARBA" id="ARBA00022729"/>
    </source>
</evidence>
<dbReference type="Gene3D" id="3.40.190.10">
    <property type="entry name" value="Periplasmic binding protein-like II"/>
    <property type="match status" value="2"/>
</dbReference>
<dbReference type="Pfam" id="PF13416">
    <property type="entry name" value="SBP_bac_8"/>
    <property type="match status" value="1"/>
</dbReference>
<evidence type="ECO:0000256" key="2">
    <source>
        <dbReference type="SAM" id="SignalP"/>
    </source>
</evidence>
<comment type="caution">
    <text evidence="3">The sequence shown here is derived from an EMBL/GenBank/DDBJ whole genome shotgun (WGS) entry which is preliminary data.</text>
</comment>
<dbReference type="PANTHER" id="PTHR30222:SF2">
    <property type="entry name" value="ABC TRANSPORTER SUBSTRATE-BINDING PROTEIN"/>
    <property type="match status" value="1"/>
</dbReference>
<dbReference type="InterPro" id="IPR006059">
    <property type="entry name" value="SBP"/>
</dbReference>
<evidence type="ECO:0000313" key="4">
    <source>
        <dbReference type="Proteomes" id="UP000486760"/>
    </source>
</evidence>
<gene>
    <name evidence="3" type="ORF">F0A17_19605</name>
</gene>
<proteinExistence type="predicted"/>
<dbReference type="SUPFAM" id="SSF53850">
    <property type="entry name" value="Periplasmic binding protein-like II"/>
    <property type="match status" value="1"/>
</dbReference>
<accession>A0A7V7KGP8</accession>
<dbReference type="RefSeq" id="WP_149330051.1">
    <property type="nucleotide sequence ID" value="NZ_VTPY01000008.1"/>
</dbReference>
<keyword evidence="1 2" id="KW-0732">Signal</keyword>
<dbReference type="Proteomes" id="UP000486760">
    <property type="component" value="Unassembled WGS sequence"/>
</dbReference>
<dbReference type="AlphaFoldDB" id="A0A7V7KGP8"/>
<name>A0A7V7KGP8_9GAMM</name>
<dbReference type="EMBL" id="VTPY01000008">
    <property type="protein sequence ID" value="KAA0010087.1"/>
    <property type="molecule type" value="Genomic_DNA"/>
</dbReference>
<organism evidence="3 4">
    <name type="scientific">Billgrantia pellis</name>
    <dbReference type="NCBI Taxonomy" id="2606936"/>
    <lineage>
        <taxon>Bacteria</taxon>
        <taxon>Pseudomonadati</taxon>
        <taxon>Pseudomonadota</taxon>
        <taxon>Gammaproteobacteria</taxon>
        <taxon>Oceanospirillales</taxon>
        <taxon>Halomonadaceae</taxon>
        <taxon>Billgrantia</taxon>
    </lineage>
</organism>
<keyword evidence="4" id="KW-1185">Reference proteome</keyword>
<feature type="signal peptide" evidence="2">
    <location>
        <begin position="1"/>
        <end position="35"/>
    </location>
</feature>
<reference evidence="3 4" key="1">
    <citation type="submission" date="2019-08" db="EMBL/GenBank/DDBJ databases">
        <title>Bioinformatics analysis of the strain L3 and L5.</title>
        <authorList>
            <person name="Li X."/>
        </authorList>
    </citation>
    <scope>NUCLEOTIDE SEQUENCE [LARGE SCALE GENOMIC DNA]</scope>
    <source>
        <strain evidence="3 4">L5</strain>
    </source>
</reference>
<protein>
    <submittedName>
        <fullName evidence="3">Extracellular solute-binding protein</fullName>
    </submittedName>
</protein>
<evidence type="ECO:0000313" key="3">
    <source>
        <dbReference type="EMBL" id="KAA0010087.1"/>
    </source>
</evidence>